<evidence type="ECO:0000256" key="3">
    <source>
        <dbReference type="ARBA" id="ARBA00008281"/>
    </source>
</evidence>
<evidence type="ECO:0000256" key="10">
    <source>
        <dbReference type="RuleBase" id="RU364125"/>
    </source>
</evidence>
<evidence type="ECO:0000256" key="7">
    <source>
        <dbReference type="ARBA" id="ARBA00022779"/>
    </source>
</evidence>
<comment type="similarity">
    <text evidence="3 10">Belongs to the FliL family.</text>
</comment>
<keyword evidence="11" id="KW-0282">Flagellum</keyword>
<evidence type="ECO:0000313" key="12">
    <source>
        <dbReference type="Proteomes" id="UP000067444"/>
    </source>
</evidence>
<evidence type="ECO:0000256" key="9">
    <source>
        <dbReference type="ARBA" id="ARBA00023136"/>
    </source>
</evidence>
<evidence type="ECO:0000256" key="4">
    <source>
        <dbReference type="ARBA" id="ARBA00022475"/>
    </source>
</evidence>
<evidence type="ECO:0000256" key="1">
    <source>
        <dbReference type="ARBA" id="ARBA00002254"/>
    </source>
</evidence>
<dbReference type="PANTHER" id="PTHR35091">
    <property type="entry name" value="FLAGELLAR PROTEIN FLIL"/>
    <property type="match status" value="1"/>
</dbReference>
<gene>
    <name evidence="11" type="primary">fliL</name>
    <name evidence="11" type="ORF">OSB_32770</name>
</gene>
<evidence type="ECO:0000256" key="5">
    <source>
        <dbReference type="ARBA" id="ARBA00022500"/>
    </source>
</evidence>
<proteinExistence type="inferred from homology"/>
<dbReference type="PATRIC" id="fig|1458307.3.peg.3300"/>
<keyword evidence="5 10" id="KW-0145">Chemotaxis</keyword>
<dbReference type="KEGG" id="otm:OSB_32770"/>
<dbReference type="GO" id="GO:0006935">
    <property type="term" value="P:chemotaxis"/>
    <property type="evidence" value="ECO:0007669"/>
    <property type="project" value="UniProtKB-KW"/>
</dbReference>
<dbReference type="OrthoDB" id="7619358at2"/>
<sequence>MAEADQTTDETSEDAPKRASKMPLILGFVLAILGGGGGFFAVQSGLIGGSPEEAHEEVEPVAEDLPELAFVPMETLVINLPEHAQAKHLLFTAQLEVEPAFSQEVTDLMPRIVDVLNGYLRAVRVAELEDPTALIRLRAQMLRRVQVVVGDGRVKDILIMEFVLN</sequence>
<dbReference type="InterPro" id="IPR005503">
    <property type="entry name" value="FliL"/>
</dbReference>
<dbReference type="AlphaFoldDB" id="A0A0K0YA36"/>
<evidence type="ECO:0000313" key="11">
    <source>
        <dbReference type="EMBL" id="AKS47790.1"/>
    </source>
</evidence>
<name>A0A0K0YA36_9RHOB</name>
<keyword evidence="8 10" id="KW-1133">Transmembrane helix</keyword>
<feature type="transmembrane region" description="Helical" evidence="10">
    <location>
        <begin position="24"/>
        <end position="42"/>
    </location>
</feature>
<dbReference type="RefSeq" id="WP_049835942.1">
    <property type="nucleotide sequence ID" value="NZ_CP012160.1"/>
</dbReference>
<keyword evidence="4" id="KW-1003">Cell membrane</keyword>
<keyword evidence="6 10" id="KW-0812">Transmembrane</keyword>
<accession>A0A0K0YA36</accession>
<keyword evidence="11" id="KW-0969">Cilium</keyword>
<dbReference type="Proteomes" id="UP000067444">
    <property type="component" value="Chromosome"/>
</dbReference>
<comment type="function">
    <text evidence="1 10">Controls the rotational direction of flagella during chemotaxis.</text>
</comment>
<keyword evidence="12" id="KW-1185">Reference proteome</keyword>
<dbReference type="GO" id="GO:0009425">
    <property type="term" value="C:bacterial-type flagellum basal body"/>
    <property type="evidence" value="ECO:0007669"/>
    <property type="project" value="InterPro"/>
</dbReference>
<dbReference type="EMBL" id="CP012160">
    <property type="protein sequence ID" value="AKS47790.1"/>
    <property type="molecule type" value="Genomic_DNA"/>
</dbReference>
<evidence type="ECO:0000256" key="2">
    <source>
        <dbReference type="ARBA" id="ARBA00004162"/>
    </source>
</evidence>
<keyword evidence="7 10" id="KW-0283">Flagellar rotation</keyword>
<dbReference type="GO" id="GO:0005886">
    <property type="term" value="C:plasma membrane"/>
    <property type="evidence" value="ECO:0007669"/>
    <property type="project" value="UniProtKB-SubCell"/>
</dbReference>
<dbReference type="Pfam" id="PF03748">
    <property type="entry name" value="FliL"/>
    <property type="match status" value="1"/>
</dbReference>
<reference evidence="11 12" key="1">
    <citation type="journal article" date="2015" name="Genome Announc.">
        <title>Closed Genome Sequence of Octadecabacter temperatus SB1, the First Mesophilic Species of the Genus Octadecabacter.</title>
        <authorList>
            <person name="Voget S."/>
            <person name="Billerbeck S."/>
            <person name="Simon M."/>
            <person name="Daniel R."/>
        </authorList>
    </citation>
    <scope>NUCLEOTIDE SEQUENCE [LARGE SCALE GENOMIC DNA]</scope>
    <source>
        <strain evidence="11 12">SB1</strain>
    </source>
</reference>
<dbReference type="PANTHER" id="PTHR35091:SF2">
    <property type="entry name" value="FLAGELLAR PROTEIN FLIL"/>
    <property type="match status" value="1"/>
</dbReference>
<keyword evidence="11" id="KW-0966">Cell projection</keyword>
<evidence type="ECO:0000256" key="8">
    <source>
        <dbReference type="ARBA" id="ARBA00022989"/>
    </source>
</evidence>
<protein>
    <recommendedName>
        <fullName evidence="10">Flagellar protein FliL</fullName>
    </recommendedName>
</protein>
<evidence type="ECO:0000256" key="6">
    <source>
        <dbReference type="ARBA" id="ARBA00022692"/>
    </source>
</evidence>
<keyword evidence="9 10" id="KW-0472">Membrane</keyword>
<dbReference type="GO" id="GO:0071978">
    <property type="term" value="P:bacterial-type flagellum-dependent swarming motility"/>
    <property type="evidence" value="ECO:0007669"/>
    <property type="project" value="TreeGrafter"/>
</dbReference>
<keyword evidence="10" id="KW-0997">Cell inner membrane</keyword>
<organism evidence="11 12">
    <name type="scientific">Octadecabacter temperatus</name>
    <dbReference type="NCBI Taxonomy" id="1458307"/>
    <lineage>
        <taxon>Bacteria</taxon>
        <taxon>Pseudomonadati</taxon>
        <taxon>Pseudomonadota</taxon>
        <taxon>Alphaproteobacteria</taxon>
        <taxon>Rhodobacterales</taxon>
        <taxon>Roseobacteraceae</taxon>
        <taxon>Octadecabacter</taxon>
    </lineage>
</organism>
<comment type="subcellular location">
    <subcellularLocation>
        <location evidence="10">Cell inner membrane</location>
    </subcellularLocation>
    <subcellularLocation>
        <location evidence="2">Cell membrane</location>
        <topology evidence="2">Single-pass membrane protein</topology>
    </subcellularLocation>
</comment>
<dbReference type="STRING" id="1458307.OSB_32770"/>